<feature type="transmembrane region" description="Helical" evidence="5">
    <location>
        <begin position="94"/>
        <end position="115"/>
    </location>
</feature>
<keyword evidence="4 5" id="KW-0472">Membrane</keyword>
<dbReference type="GO" id="GO:0004671">
    <property type="term" value="F:protein C-terminal S-isoprenylcysteine carboxyl O-methyltransferase activity"/>
    <property type="evidence" value="ECO:0007669"/>
    <property type="project" value="UniProtKB-EC"/>
</dbReference>
<dbReference type="InterPro" id="IPR007318">
    <property type="entry name" value="Phopholipid_MeTrfase"/>
</dbReference>
<dbReference type="GO" id="GO:0032259">
    <property type="term" value="P:methylation"/>
    <property type="evidence" value="ECO:0007669"/>
    <property type="project" value="UniProtKB-KW"/>
</dbReference>
<feature type="transmembrane region" description="Helical" evidence="5">
    <location>
        <begin position="182"/>
        <end position="203"/>
    </location>
</feature>
<evidence type="ECO:0000256" key="1">
    <source>
        <dbReference type="ARBA" id="ARBA00004127"/>
    </source>
</evidence>
<feature type="transmembrane region" description="Helical" evidence="5">
    <location>
        <begin position="40"/>
        <end position="60"/>
    </location>
</feature>
<dbReference type="EC" id="2.1.1.334" evidence="6"/>
<dbReference type="Proteomes" id="UP001370299">
    <property type="component" value="Unassembled WGS sequence"/>
</dbReference>
<feature type="transmembrane region" description="Helical" evidence="5">
    <location>
        <begin position="7"/>
        <end position="28"/>
    </location>
</feature>
<evidence type="ECO:0000256" key="2">
    <source>
        <dbReference type="ARBA" id="ARBA00022692"/>
    </source>
</evidence>
<keyword evidence="3 5" id="KW-1133">Transmembrane helix</keyword>
<dbReference type="Gene3D" id="1.20.120.1630">
    <property type="match status" value="1"/>
</dbReference>
<dbReference type="EMBL" id="JBBLYY010000010">
    <property type="protein sequence ID" value="MEK0170068.1"/>
    <property type="molecule type" value="Genomic_DNA"/>
</dbReference>
<protein>
    <submittedName>
        <fullName evidence="6">Isoprenylcysteine carboxylmethyltransferase family protein</fullName>
        <ecNumber evidence="6">2.1.1.100</ecNumber>
        <ecNumber evidence="6">2.1.1.334</ecNumber>
    </submittedName>
</protein>
<dbReference type="Pfam" id="PF04191">
    <property type="entry name" value="PEMT"/>
    <property type="match status" value="1"/>
</dbReference>
<comment type="caution">
    <text evidence="6">The sequence shown here is derived from an EMBL/GenBank/DDBJ whole genome shotgun (WGS) entry which is preliminary data.</text>
</comment>
<organism evidence="6 7">
    <name type="scientific">Curtobacterium citreum</name>
    <dbReference type="NCBI Taxonomy" id="2036"/>
    <lineage>
        <taxon>Bacteria</taxon>
        <taxon>Bacillati</taxon>
        <taxon>Actinomycetota</taxon>
        <taxon>Actinomycetes</taxon>
        <taxon>Micrococcales</taxon>
        <taxon>Microbacteriaceae</taxon>
        <taxon>Curtobacterium</taxon>
    </lineage>
</organism>
<feature type="transmembrane region" description="Helical" evidence="5">
    <location>
        <begin position="67"/>
        <end position="88"/>
    </location>
</feature>
<name>A0ABU8Y5G0_9MICO</name>
<feature type="transmembrane region" description="Helical" evidence="5">
    <location>
        <begin position="150"/>
        <end position="170"/>
    </location>
</feature>
<dbReference type="EC" id="2.1.1.100" evidence="6"/>
<keyword evidence="6" id="KW-0808">Transferase</keyword>
<comment type="subcellular location">
    <subcellularLocation>
        <location evidence="1">Endomembrane system</location>
        <topology evidence="1">Multi-pass membrane protein</topology>
    </subcellularLocation>
</comment>
<evidence type="ECO:0000313" key="6">
    <source>
        <dbReference type="EMBL" id="MEK0170068.1"/>
    </source>
</evidence>
<evidence type="ECO:0000313" key="7">
    <source>
        <dbReference type="Proteomes" id="UP001370299"/>
    </source>
</evidence>
<evidence type="ECO:0000256" key="3">
    <source>
        <dbReference type="ARBA" id="ARBA00022989"/>
    </source>
</evidence>
<dbReference type="RefSeq" id="WP_340196520.1">
    <property type="nucleotide sequence ID" value="NZ_JBBKAP010000038.1"/>
</dbReference>
<gene>
    <name evidence="6" type="ORF">WMN62_01145</name>
</gene>
<proteinExistence type="predicted"/>
<keyword evidence="7" id="KW-1185">Reference proteome</keyword>
<evidence type="ECO:0000256" key="5">
    <source>
        <dbReference type="SAM" id="Phobius"/>
    </source>
</evidence>
<keyword evidence="6" id="KW-0489">Methyltransferase</keyword>
<feature type="transmembrane region" description="Helical" evidence="5">
    <location>
        <begin position="239"/>
        <end position="264"/>
    </location>
</feature>
<sequence>MSRGRLYFALQALGGAVWWITVATVPGIRTLTLGSLDPVALAAVDVPLFVVASAIAASSASALGRAAAIVATSWTAVVLAALAVWATVTGEAGWGVLVMTAATVGSGLALALVLLGRVPTEWLTSGPLRFRTADPGAATSRHVVATTVQIVVFWGLFLGVFPVVIAAAEHRWRLHPALPEPVVVTLLVIGLVVLALASALGIASAAAMSTKGAGTPLPSASANRLVVAGPYRSVRNPMALAGITQGVAVGLLLGSWMVVVYALAGSIVWNCVVRPLEEADLEVRFGDDFRRYAARVRCWVPRWPIAASVGGVPVAVSSSTR</sequence>
<evidence type="ECO:0000256" key="4">
    <source>
        <dbReference type="ARBA" id="ARBA00023136"/>
    </source>
</evidence>
<reference evidence="6 7" key="1">
    <citation type="submission" date="2024-03" db="EMBL/GenBank/DDBJ databases">
        <title>Whole genomes of four grape xylem sap localized bacterial endophytes.</title>
        <authorList>
            <person name="Kumar G."/>
            <person name="Savka M.A."/>
        </authorList>
    </citation>
    <scope>NUCLEOTIDE SEQUENCE [LARGE SCALE GENOMIC DNA]</scope>
    <source>
        <strain evidence="6 7">RIT_GXS8</strain>
    </source>
</reference>
<keyword evidence="2 5" id="KW-0812">Transmembrane</keyword>
<accession>A0ABU8Y5G0</accession>